<dbReference type="GO" id="GO:0008270">
    <property type="term" value="F:zinc ion binding"/>
    <property type="evidence" value="ECO:0007669"/>
    <property type="project" value="InterPro"/>
</dbReference>
<organism evidence="2 3">
    <name type="scientific">Capsella rubella</name>
    <dbReference type="NCBI Taxonomy" id="81985"/>
    <lineage>
        <taxon>Eukaryota</taxon>
        <taxon>Viridiplantae</taxon>
        <taxon>Streptophyta</taxon>
        <taxon>Embryophyta</taxon>
        <taxon>Tracheophyta</taxon>
        <taxon>Spermatophyta</taxon>
        <taxon>Magnoliopsida</taxon>
        <taxon>eudicotyledons</taxon>
        <taxon>Gunneridae</taxon>
        <taxon>Pentapetalae</taxon>
        <taxon>rosids</taxon>
        <taxon>malvids</taxon>
        <taxon>Brassicales</taxon>
        <taxon>Brassicaceae</taxon>
        <taxon>Camelineae</taxon>
        <taxon>Capsella</taxon>
    </lineage>
</organism>
<evidence type="ECO:0000313" key="3">
    <source>
        <dbReference type="Proteomes" id="UP000029121"/>
    </source>
</evidence>
<gene>
    <name evidence="2" type="ORF">CARUB_v10011651mg</name>
</gene>
<dbReference type="GO" id="GO:0003676">
    <property type="term" value="F:nucleic acid binding"/>
    <property type="evidence" value="ECO:0007669"/>
    <property type="project" value="InterPro"/>
</dbReference>
<feature type="compositionally biased region" description="Polar residues" evidence="1">
    <location>
        <begin position="209"/>
        <end position="232"/>
    </location>
</feature>
<dbReference type="Pfam" id="PF14223">
    <property type="entry name" value="Retrotran_gag_2"/>
    <property type="match status" value="1"/>
</dbReference>
<evidence type="ECO:0000313" key="2">
    <source>
        <dbReference type="EMBL" id="EOA37495.1"/>
    </source>
</evidence>
<reference evidence="3" key="1">
    <citation type="journal article" date="2013" name="Nat. Genet.">
        <title>The Capsella rubella genome and the genomic consequences of rapid mating system evolution.</title>
        <authorList>
            <person name="Slotte T."/>
            <person name="Hazzouri K.M."/>
            <person name="Agren J.A."/>
            <person name="Koenig D."/>
            <person name="Maumus F."/>
            <person name="Guo Y.L."/>
            <person name="Steige K."/>
            <person name="Platts A.E."/>
            <person name="Escobar J.S."/>
            <person name="Newman L.K."/>
            <person name="Wang W."/>
            <person name="Mandakova T."/>
            <person name="Vello E."/>
            <person name="Smith L.M."/>
            <person name="Henz S.R."/>
            <person name="Steffen J."/>
            <person name="Takuno S."/>
            <person name="Brandvain Y."/>
            <person name="Coop G."/>
            <person name="Andolfatto P."/>
            <person name="Hu T.T."/>
            <person name="Blanchette M."/>
            <person name="Clark R.M."/>
            <person name="Quesneville H."/>
            <person name="Nordborg M."/>
            <person name="Gaut B.S."/>
            <person name="Lysak M.A."/>
            <person name="Jenkins J."/>
            <person name="Grimwood J."/>
            <person name="Chapman J."/>
            <person name="Prochnik S."/>
            <person name="Shu S."/>
            <person name="Rokhsar D."/>
            <person name="Schmutz J."/>
            <person name="Weigel D."/>
            <person name="Wright S.I."/>
        </authorList>
    </citation>
    <scope>NUCLEOTIDE SEQUENCE [LARGE SCALE GENOMIC DNA]</scope>
    <source>
        <strain evidence="3">cv. Monte Gargano</strain>
    </source>
</reference>
<feature type="compositionally biased region" description="Low complexity" evidence="1">
    <location>
        <begin position="190"/>
        <end position="208"/>
    </location>
</feature>
<keyword evidence="3" id="KW-1185">Reference proteome</keyword>
<dbReference type="PANTHER" id="PTHR47481">
    <property type="match status" value="1"/>
</dbReference>
<evidence type="ECO:0008006" key="4">
    <source>
        <dbReference type="Google" id="ProtNLM"/>
    </source>
</evidence>
<feature type="region of interest" description="Disordered" evidence="1">
    <location>
        <begin position="260"/>
        <end position="280"/>
    </location>
</feature>
<dbReference type="InterPro" id="IPR036875">
    <property type="entry name" value="Znf_CCHC_sf"/>
</dbReference>
<accession>R0IGN7</accession>
<dbReference type="EMBL" id="KB870805">
    <property type="protein sequence ID" value="EOA37495.1"/>
    <property type="molecule type" value="Genomic_DNA"/>
</dbReference>
<protein>
    <recommendedName>
        <fullName evidence="4">CCHC-type domain-containing protein</fullName>
    </recommendedName>
</protein>
<sequence length="280" mass="31064">HALIDGYGLVGYLDGTSQIPPSTVTVATVVSRNPDFIIWTRQDRLLYSAIFGSVSPSVQSVLSRTTTTAEIWSTLAETYGKASRGHARQIKDQLKVWTKGTRTIDEYMHGVTTRFDTLAALDSLPAHDDQIETILNGLPEDYQPIIDQVACRDTSPSIAYVHERLRNHEARLLSKAASSSLVPASANVAQRHNNNNNNNRSGQHYNNNQKQYNASTGYTTNYQPQYDGRSQQNRVSKPYLGKCQICNTQGHSARRCPQFQSRMQPGEGSQYGGSTSSRPN</sequence>
<dbReference type="eggNOG" id="KOG0017">
    <property type="taxonomic scope" value="Eukaryota"/>
</dbReference>
<proteinExistence type="predicted"/>
<dbReference type="SUPFAM" id="SSF57756">
    <property type="entry name" value="Retrovirus zinc finger-like domains"/>
    <property type="match status" value="1"/>
</dbReference>
<feature type="non-terminal residue" evidence="2">
    <location>
        <position position="1"/>
    </location>
</feature>
<dbReference type="AlphaFoldDB" id="R0IGN7"/>
<feature type="region of interest" description="Disordered" evidence="1">
    <location>
        <begin position="190"/>
        <end position="232"/>
    </location>
</feature>
<evidence type="ECO:0000256" key="1">
    <source>
        <dbReference type="SAM" id="MobiDB-lite"/>
    </source>
</evidence>
<name>R0IGN7_9BRAS</name>
<dbReference type="Proteomes" id="UP000029121">
    <property type="component" value="Unassembled WGS sequence"/>
</dbReference>
<dbReference type="PANTHER" id="PTHR47481:SF22">
    <property type="entry name" value="RETROTRANSPOSON GAG DOMAIN-CONTAINING PROTEIN"/>
    <property type="match status" value="1"/>
</dbReference>